<organism evidence="5 6">
    <name type="scientific">Paenibacillus naphthalenovorans</name>
    <dbReference type="NCBI Taxonomy" id="162209"/>
    <lineage>
        <taxon>Bacteria</taxon>
        <taxon>Bacillati</taxon>
        <taxon>Bacillota</taxon>
        <taxon>Bacilli</taxon>
        <taxon>Bacillales</taxon>
        <taxon>Paenibacillaceae</taxon>
        <taxon>Paenibacillus</taxon>
    </lineage>
</organism>
<evidence type="ECO:0000256" key="2">
    <source>
        <dbReference type="SAM" id="Coils"/>
    </source>
</evidence>
<evidence type="ECO:0000313" key="5">
    <source>
        <dbReference type="EMBL" id="ALS22316.1"/>
    </source>
</evidence>
<feature type="domain" description="Phage tail tape measure protein" evidence="4">
    <location>
        <begin position="471"/>
        <end position="661"/>
    </location>
</feature>
<dbReference type="InterPro" id="IPR010090">
    <property type="entry name" value="Phage_tape_meas"/>
</dbReference>
<proteinExistence type="predicted"/>
<dbReference type="PANTHER" id="PTHR37813:SF1">
    <property type="entry name" value="FELS-2 PROPHAGE PROTEIN"/>
    <property type="match status" value="1"/>
</dbReference>
<feature type="coiled-coil region" evidence="2">
    <location>
        <begin position="375"/>
        <end position="402"/>
    </location>
</feature>
<keyword evidence="3" id="KW-0812">Transmembrane</keyword>
<dbReference type="Proteomes" id="UP000061660">
    <property type="component" value="Chromosome"/>
</dbReference>
<dbReference type="PANTHER" id="PTHR37813">
    <property type="entry name" value="FELS-2 PROPHAGE PROTEIN"/>
    <property type="match status" value="1"/>
</dbReference>
<keyword evidence="1" id="KW-1188">Viral release from host cell</keyword>
<reference evidence="5 6" key="2">
    <citation type="journal article" date="2016" name="Genome Announc.">
        <title>Complete Genome Sequences of Two Interactive Moderate Thermophiles, Paenibacillus napthalenovorans 32O-Y and Paenibacillus sp. 32O-W.</title>
        <authorList>
            <person name="Butler R.R.III."/>
            <person name="Wang J."/>
            <person name="Stark B.C."/>
            <person name="Pombert J.F."/>
        </authorList>
    </citation>
    <scope>NUCLEOTIDE SEQUENCE [LARGE SCALE GENOMIC DNA]</scope>
    <source>
        <strain evidence="5 6">32O-Y</strain>
    </source>
</reference>
<dbReference type="STRING" id="162209.IJ22_19420"/>
<protein>
    <submittedName>
        <fullName evidence="5">Phage-related minor tail protein</fullName>
    </submittedName>
</protein>
<feature type="transmembrane region" description="Helical" evidence="3">
    <location>
        <begin position="801"/>
        <end position="823"/>
    </location>
</feature>
<reference evidence="6" key="1">
    <citation type="submission" date="2015-12" db="EMBL/GenBank/DDBJ databases">
        <title>Complete genome sequences of two moderately thermophilic Paenibacillus species.</title>
        <authorList>
            <person name="Butler R.III."/>
            <person name="Wang J."/>
            <person name="Stark B.C."/>
            <person name="Pombert J.-F."/>
        </authorList>
    </citation>
    <scope>NUCLEOTIDE SEQUENCE [LARGE SCALE GENOMIC DNA]</scope>
    <source>
        <strain evidence="6">32O-Y</strain>
    </source>
</reference>
<gene>
    <name evidence="5" type="ORF">IJ22_19420</name>
</gene>
<accession>A0A0U2UGM3</accession>
<name>A0A0U2UGM3_9BACL</name>
<feature type="coiled-coil region" evidence="2">
    <location>
        <begin position="914"/>
        <end position="941"/>
    </location>
</feature>
<feature type="coiled-coil region" evidence="2">
    <location>
        <begin position="1701"/>
        <end position="1891"/>
    </location>
</feature>
<dbReference type="KEGG" id="pnp:IJ22_19420"/>
<dbReference type="PATRIC" id="fig|162209.4.peg.2057"/>
<dbReference type="OrthoDB" id="2476793at2"/>
<dbReference type="RefSeq" id="WP_062408619.1">
    <property type="nucleotide sequence ID" value="NZ_CP013652.1"/>
</dbReference>
<keyword evidence="3" id="KW-0472">Membrane</keyword>
<dbReference type="Pfam" id="PF10145">
    <property type="entry name" value="PhageMin_Tail"/>
    <property type="match status" value="1"/>
</dbReference>
<dbReference type="NCBIfam" id="TIGR01760">
    <property type="entry name" value="tape_meas_TP901"/>
    <property type="match status" value="1"/>
</dbReference>
<evidence type="ECO:0000313" key="6">
    <source>
        <dbReference type="Proteomes" id="UP000061660"/>
    </source>
</evidence>
<sequence>MSDTLKILIQADLNKGLSVKSINESIQAISKHPSLQKIKVKLDVDIDTSFVKILDEFANNLKKIAQVTDVQSSVTNNVTQKIKNETEAINQQTKAVESLLRVQERFNGVKEKIGESITTGSKYQSVTENRYINPDGTIKTIGYTSNYNAEKERADAEKLANQIADGRIKAQEKFAKQQESQRKKEIDAAHAEAKELNDLANQMAEFRIKSQERVRNFEKQWNENQQAQIQKNAEIERAEIAKIQKSRQAYEDWWSKALKNRDISDAVKKTKTQEELLKATRSNLLQEEREYQNFVNKVKKDYDDLQASIRRNLLQEERDTENFVNKAKKQYDSLIKKQEDLILKIGEYQRRYSGDKNLVSNLNNLAVDAKSLNLAQNGEQVLNKLNHRLNEYVNQAKSATSHSISLREALSTAFQKFPIWMVTATAFYAPFRGLQSAIDMVVQLDSQMVELKRVMDQDTNFENMLRGSIELANELGRSITTVNEAMIGFARQGFSEDQVLALTRTATLATNISELSGKEAMDAMTAAMTIFNIEASKSIRIVDALNEVDNNFAVTTKDLAISLMKAGSTAKTFGVTMEETIGDATSIMLATRESGAIAGNALKTIYSRLTTMQPAIDALASIGINVKNASGEMKSATEIIDEYSSKFNSLTKEEQQNTAVVLAGRYQLSRFLAMVQNRAEAHKATQTALHSENSAMRENAKYMESLQARIEKLKAAWQEFSLTIGEAVINDGIIAIVGSLTSLANTFSGAVSTIGFLPIILGAVGVAAAGLNRNFRTLTISVLTLGKGIDALGVSSAKAKVALRGLVASTVVGAAFVALGIALEGVIRNWSELQQVKEKQEQQDKISIQSLSSQEDKVRFLAERYKELSSIINPTREQTEELLKIQNELNDLMPSYTAGIDATGQAHLKSAEAIELETERLKELQNQRDKANTDNFDKNARKQIREIFQNIESAALNRSYLDTLGFALSEKAKTGLLNDISKIDFKNKEIFLKLAGDIEEYNKSVLRTKGSIDALTKEDQNAIKEKIKLGMETVKNTKSNESMIDSYQNLKRETEEYSQKIVELRNQVGNVGNIFSFDELKLMSPEQLDFISRLSKKNIESADSWNAQRRSMLSAGFTLEQVNKIIDAGIKALFNQKAAIDAASGAMEDSNDVNQESLNKHEELYKKIGDTFSRINTLASAYQKLQEGQQLSLDETLNLMEKYPELIDYLSEHNGIIQDRGAILQWVAEKERKAHLAEQQRLLDSVNNTYNALEAKRKMYEIFYTKINPLLVSESFTSKWGNPTGVTEDNNFLFADSYKGKKFGLTEADEKALKDAEKRKKELEVVIALLSQPIDLATYGGNKPKKERDKQDTQATLHTLTDFTKEEINNINQVISARDNNIKSLERQINIADKTGNYNKIIEFTNQLLNEQKSKIDDINTANSRLSSSANNIRSTYQSLADQFAKDGIGFDAWFNDDATASKVFIKTIQDIDKTIQKIEGDGLNLTDTQKVQIKKLENQKSLYEKIFSQIQSIKQAWNGNTEEIQKISDAIDGLSEKVVDAKFNFSKSWIENSKAFGMLDLEGELAAWKRMLENHKDNEQDIQYMREANAAKRKEIEKEIFKLSWELLKQTIDKSVEEVKKYDDQLEISKDRIGLLKEESREYAEELQNQIQILQNKLKAEEAHEQVIRKQMETVGLTQQQWNELNQQLKQSILAQIDIASSIKSTNQSLKEQLNTLSDDVVDIYKEMYKKQKEVALKGIENEQKALEKSHQRKINMLDEEMKKYDELVQARLKALDEQANEEDYQQQLTKLTKERDEIQKEIDKRKLDTSLENKAKTAELLKQLQEKNEEIDDFQKKHLREAAKKALQEQLADKQKSIDSQKEIEDKAYENEKERLDNLREVTDQYYENLIQDERKYRQIREEIQRGYFDRVKADLRQFATFTQNNSQIIGQSISNNLIDKIDDASKRIGETSTIFNTTFSNMATNLQDTMISKVDQLISKFKDLDNLKFGNLTSQLGDINKTIEQMKQNSINWYNSNNEDQQKLSQENQRLGSSIGATMDSNGEWVKDGKQLYSIYYQPKEEEKPKIEKMKENSKLWNSADATRKKELEQANQWMGQQIGATYKNGTWFKNGLPLYHSGGIVGGKSIPLIEKLHKMFNLGSDEELSILKKGELVIKNKPVDIISKLINKIKTPDFSNFSLSPRAVTAGNNVYHDYTFRIDKVIGDKKGAESFVEEVFKNMKNKGKV</sequence>
<keyword evidence="2" id="KW-0175">Coiled coil</keyword>
<feature type="coiled-coil region" evidence="2">
    <location>
        <begin position="1040"/>
        <end position="1067"/>
    </location>
</feature>
<feature type="coiled-coil region" evidence="2">
    <location>
        <begin position="1620"/>
        <end position="1665"/>
    </location>
</feature>
<feature type="transmembrane region" description="Helical" evidence="3">
    <location>
        <begin position="749"/>
        <end position="771"/>
    </location>
</feature>
<dbReference type="EMBL" id="CP013652">
    <property type="protein sequence ID" value="ALS22316.1"/>
    <property type="molecule type" value="Genomic_DNA"/>
</dbReference>
<evidence type="ECO:0000256" key="1">
    <source>
        <dbReference type="ARBA" id="ARBA00022612"/>
    </source>
</evidence>
<keyword evidence="6" id="KW-1185">Reference proteome</keyword>
<evidence type="ECO:0000256" key="3">
    <source>
        <dbReference type="SAM" id="Phobius"/>
    </source>
</evidence>
<evidence type="ECO:0000259" key="4">
    <source>
        <dbReference type="Pfam" id="PF10145"/>
    </source>
</evidence>
<feature type="coiled-coil region" evidence="2">
    <location>
        <begin position="626"/>
        <end position="653"/>
    </location>
</feature>
<keyword evidence="3" id="KW-1133">Transmembrane helix</keyword>